<dbReference type="PANTHER" id="PTHR10537">
    <property type="entry name" value="DNA PRIMASE LARGE SUBUNIT"/>
    <property type="match status" value="1"/>
</dbReference>
<dbReference type="GO" id="GO:0006270">
    <property type="term" value="P:DNA replication initiation"/>
    <property type="evidence" value="ECO:0007669"/>
    <property type="project" value="TreeGrafter"/>
</dbReference>
<keyword evidence="2" id="KW-0004">4Fe-4S</keyword>
<evidence type="ECO:0000256" key="6">
    <source>
        <dbReference type="ARBA" id="ARBA00023004"/>
    </source>
</evidence>
<accession>A0A4Z1T187</accession>
<dbReference type="GO" id="GO:0046872">
    <property type="term" value="F:metal ion binding"/>
    <property type="evidence" value="ECO:0007669"/>
    <property type="project" value="UniProtKB-KW"/>
</dbReference>
<dbReference type="VEuPathDB" id="GiardiaDB:GMRT_16212"/>
<comment type="cofactor">
    <cofactor evidence="1">
        <name>[4Fe-4S] cluster</name>
        <dbReference type="ChEBI" id="CHEBI:49883"/>
    </cofactor>
</comment>
<evidence type="ECO:0000313" key="10">
    <source>
        <dbReference type="Proteomes" id="UP000315496"/>
    </source>
</evidence>
<keyword evidence="10" id="KW-1185">Reference proteome</keyword>
<evidence type="ECO:0000313" key="9">
    <source>
        <dbReference type="EMBL" id="TNJ27673.1"/>
    </source>
</evidence>
<dbReference type="Proteomes" id="UP000315496">
    <property type="component" value="Chromosome 3"/>
</dbReference>
<evidence type="ECO:0000256" key="1">
    <source>
        <dbReference type="ARBA" id="ARBA00001966"/>
    </source>
</evidence>
<dbReference type="InterPro" id="IPR007238">
    <property type="entry name" value="DNA_primase_lsu_euk/arc"/>
</dbReference>
<dbReference type="GO" id="GO:0051539">
    <property type="term" value="F:4 iron, 4 sulfur cluster binding"/>
    <property type="evidence" value="ECO:0007669"/>
    <property type="project" value="UniProtKB-KW"/>
</dbReference>
<keyword evidence="5" id="KW-0479">Metal-binding</keyword>
<dbReference type="Gene3D" id="1.20.930.80">
    <property type="match status" value="1"/>
</dbReference>
<evidence type="ECO:0000256" key="7">
    <source>
        <dbReference type="ARBA" id="ARBA00023014"/>
    </source>
</evidence>
<protein>
    <submittedName>
        <fullName evidence="9">DNA pol/primase, large sub</fullName>
    </submittedName>
</protein>
<dbReference type="GO" id="GO:0006269">
    <property type="term" value="P:DNA replication, synthesis of primer"/>
    <property type="evidence" value="ECO:0007669"/>
    <property type="project" value="UniProtKB-KW"/>
</dbReference>
<evidence type="ECO:0000256" key="5">
    <source>
        <dbReference type="ARBA" id="ARBA00022723"/>
    </source>
</evidence>
<sequence length="507" mass="57072">MDSFLEGYVRPTDVNAFSGISSDFESCCLGRLKVLRELARPTVWNPLQPSFHRCYADIAECVLRTADAARCPWLLTAPFSAREDVLSYWFLKIAYNGSSDASDWHQAAECLLALVRLQGLHRATAVGPPNLQALATQLFPCISEWLVGEGTRAVEFTPQRLLDAMEKSSSHPDLTPLVSFLNRAVPNITQHYMTRPDAFEYCLALHAQRYPCLGRIFLVHPSQFSALFQLRFKELYGRSTGACGRVAGIPKPQLQELLESLRQQRLQEETLDTAVFLDRTQCLTLGTIDARCREGLFPPCMTFALDGLKTNNKLKHQGRLQLTAFFQSCGLPCDDDVEYQRRFYTRAITDEQFRREYAYGIRHIHGKVGGRRCMPCYGCSTIAANVPQGEDRTGKQLEVHGCPFIHLYDRATGNATRLKTFISRHYSFHVARDLEDELSVIAPHLVEPGPMGYIVSPLHDGDYQVACKHLFRLVHGVLTFDSMHPVRFFKAGMEARATRDGSAGEGL</sequence>
<evidence type="ECO:0000256" key="4">
    <source>
        <dbReference type="ARBA" id="ARBA00022705"/>
    </source>
</evidence>
<evidence type="ECO:0000256" key="3">
    <source>
        <dbReference type="ARBA" id="ARBA00022515"/>
    </source>
</evidence>
<feature type="domain" description="DNA primase large subunit C-terminal" evidence="8">
    <location>
        <begin position="293"/>
        <end position="489"/>
    </location>
</feature>
<dbReference type="PANTHER" id="PTHR10537:SF3">
    <property type="entry name" value="DNA PRIMASE LARGE SUBUNIT"/>
    <property type="match status" value="1"/>
</dbReference>
<proteinExistence type="predicted"/>
<dbReference type="OrthoDB" id="421393at2759"/>
<reference evidence="9 10" key="1">
    <citation type="submission" date="2019-05" db="EMBL/GenBank/DDBJ databases">
        <title>The compact genome of Giardia muris reveals important steps in the evolution of intestinal protozoan parasites.</title>
        <authorList>
            <person name="Xu F."/>
            <person name="Jimenez-Gonzalez A."/>
            <person name="Einarsson E."/>
            <person name="Astvaldsson A."/>
            <person name="Peirasmaki D."/>
            <person name="Eckmann L."/>
            <person name="Andersson J.O."/>
            <person name="Svard S.G."/>
            <person name="Jerlstrom-Hultqvist J."/>
        </authorList>
    </citation>
    <scope>NUCLEOTIDE SEQUENCE [LARGE SCALE GENOMIC DNA]</scope>
    <source>
        <strain evidence="9 10">Roberts-Thomson</strain>
    </source>
</reference>
<dbReference type="AlphaFoldDB" id="A0A4Z1T187"/>
<evidence type="ECO:0000256" key="2">
    <source>
        <dbReference type="ARBA" id="ARBA00022485"/>
    </source>
</evidence>
<dbReference type="GO" id="GO:0005658">
    <property type="term" value="C:alpha DNA polymerase:primase complex"/>
    <property type="evidence" value="ECO:0007669"/>
    <property type="project" value="TreeGrafter"/>
</dbReference>
<keyword evidence="7" id="KW-0411">Iron-sulfur</keyword>
<comment type="caution">
    <text evidence="9">The sequence shown here is derived from an EMBL/GenBank/DDBJ whole genome shotgun (WGS) entry which is preliminary data.</text>
</comment>
<keyword evidence="3" id="KW-0639">Primosome</keyword>
<dbReference type="InterPro" id="IPR058560">
    <property type="entry name" value="DNA_primase_C"/>
</dbReference>
<keyword evidence="6" id="KW-0408">Iron</keyword>
<dbReference type="Pfam" id="PF04104">
    <property type="entry name" value="DNA_primase_lrg"/>
    <property type="match status" value="1"/>
</dbReference>
<name>A0A4Z1T187_GIAMU</name>
<gene>
    <name evidence="9" type="ORF">GMRT_16212</name>
</gene>
<dbReference type="EMBL" id="VDLU01000003">
    <property type="protein sequence ID" value="TNJ27673.1"/>
    <property type="molecule type" value="Genomic_DNA"/>
</dbReference>
<evidence type="ECO:0000259" key="8">
    <source>
        <dbReference type="Pfam" id="PF04104"/>
    </source>
</evidence>
<organism evidence="9 10">
    <name type="scientific">Giardia muris</name>
    <dbReference type="NCBI Taxonomy" id="5742"/>
    <lineage>
        <taxon>Eukaryota</taxon>
        <taxon>Metamonada</taxon>
        <taxon>Diplomonadida</taxon>
        <taxon>Hexamitidae</taxon>
        <taxon>Giardiinae</taxon>
        <taxon>Giardia</taxon>
    </lineage>
</organism>
<keyword evidence="4" id="KW-0235">DNA replication</keyword>